<protein>
    <recommendedName>
        <fullName evidence="1">diguanylate cyclase</fullName>
        <ecNumber evidence="1">2.7.7.65</ecNumber>
    </recommendedName>
</protein>
<feature type="transmembrane region" description="Helical" evidence="3">
    <location>
        <begin position="110"/>
        <end position="130"/>
    </location>
</feature>
<dbReference type="CDD" id="cd01949">
    <property type="entry name" value="GGDEF"/>
    <property type="match status" value="1"/>
</dbReference>
<dbReference type="InterPro" id="IPR029787">
    <property type="entry name" value="Nucleotide_cyclase"/>
</dbReference>
<dbReference type="GO" id="GO:0043709">
    <property type="term" value="P:cell adhesion involved in single-species biofilm formation"/>
    <property type="evidence" value="ECO:0007669"/>
    <property type="project" value="TreeGrafter"/>
</dbReference>
<keyword evidence="6" id="KW-1185">Reference proteome</keyword>
<evidence type="ECO:0000256" key="2">
    <source>
        <dbReference type="ARBA" id="ARBA00034247"/>
    </source>
</evidence>
<dbReference type="GO" id="GO:1902201">
    <property type="term" value="P:negative regulation of bacterial-type flagellum-dependent cell motility"/>
    <property type="evidence" value="ECO:0007669"/>
    <property type="project" value="TreeGrafter"/>
</dbReference>
<feature type="transmembrane region" description="Helical" evidence="3">
    <location>
        <begin position="160"/>
        <end position="178"/>
    </location>
</feature>
<dbReference type="OrthoDB" id="9812260at2"/>
<evidence type="ECO:0000259" key="4">
    <source>
        <dbReference type="PROSITE" id="PS50887"/>
    </source>
</evidence>
<dbReference type="RefSeq" id="WP_005362639.1">
    <property type="nucleotide sequence ID" value="NZ_APVG01000081.1"/>
</dbReference>
<dbReference type="eggNOG" id="COG3706">
    <property type="taxonomic scope" value="Bacteria"/>
</dbReference>
<proteinExistence type="predicted"/>
<dbReference type="InterPro" id="IPR000160">
    <property type="entry name" value="GGDEF_dom"/>
</dbReference>
<comment type="catalytic activity">
    <reaction evidence="2">
        <text>2 GTP = 3',3'-c-di-GMP + 2 diphosphate</text>
        <dbReference type="Rhea" id="RHEA:24898"/>
        <dbReference type="ChEBI" id="CHEBI:33019"/>
        <dbReference type="ChEBI" id="CHEBI:37565"/>
        <dbReference type="ChEBI" id="CHEBI:58805"/>
        <dbReference type="EC" id="2.7.7.65"/>
    </reaction>
</comment>
<dbReference type="SMART" id="SM00267">
    <property type="entry name" value="GGDEF"/>
    <property type="match status" value="1"/>
</dbReference>
<organism evidence="5 6">
    <name type="scientific">Aeromonas diversa CDC 2478-85</name>
    <dbReference type="NCBI Taxonomy" id="1268237"/>
    <lineage>
        <taxon>Bacteria</taxon>
        <taxon>Pseudomonadati</taxon>
        <taxon>Pseudomonadota</taxon>
        <taxon>Gammaproteobacteria</taxon>
        <taxon>Aeromonadales</taxon>
        <taxon>Aeromonadaceae</taxon>
        <taxon>Aeromonas</taxon>
    </lineage>
</organism>
<evidence type="ECO:0000256" key="3">
    <source>
        <dbReference type="SAM" id="Phobius"/>
    </source>
</evidence>
<dbReference type="PROSITE" id="PS50887">
    <property type="entry name" value="GGDEF"/>
    <property type="match status" value="1"/>
</dbReference>
<dbReference type="EC" id="2.7.7.65" evidence="1"/>
<dbReference type="Pfam" id="PF00990">
    <property type="entry name" value="GGDEF"/>
    <property type="match status" value="1"/>
</dbReference>
<dbReference type="EMBL" id="APVG01000081">
    <property type="protein sequence ID" value="ENY70403.1"/>
    <property type="molecule type" value="Genomic_DNA"/>
</dbReference>
<feature type="transmembrane region" description="Helical" evidence="3">
    <location>
        <begin position="48"/>
        <end position="64"/>
    </location>
</feature>
<evidence type="ECO:0000256" key="1">
    <source>
        <dbReference type="ARBA" id="ARBA00012528"/>
    </source>
</evidence>
<dbReference type="Gene3D" id="3.30.70.270">
    <property type="match status" value="1"/>
</dbReference>
<dbReference type="GO" id="GO:0005886">
    <property type="term" value="C:plasma membrane"/>
    <property type="evidence" value="ECO:0007669"/>
    <property type="project" value="TreeGrafter"/>
</dbReference>
<dbReference type="PANTHER" id="PTHR45138">
    <property type="entry name" value="REGULATORY COMPONENTS OF SENSORY TRANSDUCTION SYSTEM"/>
    <property type="match status" value="1"/>
</dbReference>
<feature type="transmembrane region" description="Helical" evidence="3">
    <location>
        <begin position="85"/>
        <end position="104"/>
    </location>
</feature>
<gene>
    <name evidence="5" type="ORF">G114_18591</name>
</gene>
<feature type="transmembrane region" description="Helical" evidence="3">
    <location>
        <begin position="21"/>
        <end position="42"/>
    </location>
</feature>
<dbReference type="NCBIfam" id="TIGR00254">
    <property type="entry name" value="GGDEF"/>
    <property type="match status" value="1"/>
</dbReference>
<keyword evidence="3" id="KW-0812">Transmembrane</keyword>
<evidence type="ECO:0000313" key="6">
    <source>
        <dbReference type="Proteomes" id="UP000023775"/>
    </source>
</evidence>
<reference evidence="5 6" key="1">
    <citation type="journal article" date="2013" name="Genome Announc.">
        <title>Draft Genome Sequence of the Aeromonas diversa Type Strain.</title>
        <authorList>
            <person name="Farfan M."/>
            <person name="Spataro N."/>
            <person name="Sanglas A."/>
            <person name="Albarral V."/>
            <person name="Loren J.G."/>
            <person name="Bosch E."/>
            <person name="Fuste M.C."/>
        </authorList>
    </citation>
    <scope>NUCLEOTIDE SEQUENCE [LARGE SCALE GENOMIC DNA]</scope>
    <source>
        <strain evidence="5 6">2478-85</strain>
    </source>
</reference>
<dbReference type="PANTHER" id="PTHR45138:SF9">
    <property type="entry name" value="DIGUANYLATE CYCLASE DGCM-RELATED"/>
    <property type="match status" value="1"/>
</dbReference>
<dbReference type="AlphaFoldDB" id="N9VFI8"/>
<evidence type="ECO:0000313" key="5">
    <source>
        <dbReference type="EMBL" id="ENY70403.1"/>
    </source>
</evidence>
<name>N9VFI8_9GAMM</name>
<feature type="non-terminal residue" evidence="5">
    <location>
        <position position="307"/>
    </location>
</feature>
<dbReference type="InterPro" id="IPR050469">
    <property type="entry name" value="Diguanylate_Cyclase"/>
</dbReference>
<dbReference type="GO" id="GO:0052621">
    <property type="term" value="F:diguanylate cyclase activity"/>
    <property type="evidence" value="ECO:0007669"/>
    <property type="project" value="UniProtKB-EC"/>
</dbReference>
<keyword evidence="3" id="KW-1133">Transmembrane helix</keyword>
<feature type="domain" description="GGDEF" evidence="4">
    <location>
        <begin position="243"/>
        <end position="307"/>
    </location>
</feature>
<dbReference type="InterPro" id="IPR043128">
    <property type="entry name" value="Rev_trsase/Diguanyl_cyclase"/>
</dbReference>
<feature type="transmembrane region" description="Helical" evidence="3">
    <location>
        <begin position="137"/>
        <end position="154"/>
    </location>
</feature>
<sequence>MTASITKQVRQAVVTQLCEHMAFSLPCLLLMAVSWALMFYAYVEPRQTLIWLGSHLLLLGLRWAHLLWRQGMLDRVEHQRLEHELFIGVTITSILWAMGVLAYFDQLPDTYRASVLILVSLILTGGSILLIGSRRCFLGFLFPLGVIQLLDLALGSEQERILGCMIAGYLFVFLPTLVRRLRRDMLTSLYHRFANADLAAELKAVSEHLHLASRSDGLTGIANRACFDHSLEQAWRRCHRAKAPLSLILLDVDYFKQFNDLYGHQKGDACLQQVAGVLSGAQRREDDLAARYGGEEFALLLPATGHR</sequence>
<accession>N9VFI8</accession>
<dbReference type="SUPFAM" id="SSF55073">
    <property type="entry name" value="Nucleotide cyclase"/>
    <property type="match status" value="1"/>
</dbReference>
<keyword evidence="3" id="KW-0472">Membrane</keyword>
<comment type="caution">
    <text evidence="5">The sequence shown here is derived from an EMBL/GenBank/DDBJ whole genome shotgun (WGS) entry which is preliminary data.</text>
</comment>
<dbReference type="Proteomes" id="UP000023775">
    <property type="component" value="Unassembled WGS sequence"/>
</dbReference>